<evidence type="ECO:0000313" key="2">
    <source>
        <dbReference type="EMBL" id="RPA87905.1"/>
    </source>
</evidence>
<keyword evidence="3" id="KW-1185">Reference proteome</keyword>
<evidence type="ECO:0000313" key="3">
    <source>
        <dbReference type="Proteomes" id="UP000275078"/>
    </source>
</evidence>
<feature type="region of interest" description="Disordered" evidence="1">
    <location>
        <begin position="48"/>
        <end position="69"/>
    </location>
</feature>
<dbReference type="AlphaFoldDB" id="A0A3N4IQA6"/>
<gene>
    <name evidence="2" type="ORF">BJ508DRAFT_356717</name>
</gene>
<reference evidence="2 3" key="1">
    <citation type="journal article" date="2018" name="Nat. Ecol. Evol.">
        <title>Pezizomycetes genomes reveal the molecular basis of ectomycorrhizal truffle lifestyle.</title>
        <authorList>
            <person name="Murat C."/>
            <person name="Payen T."/>
            <person name="Noel B."/>
            <person name="Kuo A."/>
            <person name="Morin E."/>
            <person name="Chen J."/>
            <person name="Kohler A."/>
            <person name="Krizsan K."/>
            <person name="Balestrini R."/>
            <person name="Da Silva C."/>
            <person name="Montanini B."/>
            <person name="Hainaut M."/>
            <person name="Levati E."/>
            <person name="Barry K.W."/>
            <person name="Belfiori B."/>
            <person name="Cichocki N."/>
            <person name="Clum A."/>
            <person name="Dockter R.B."/>
            <person name="Fauchery L."/>
            <person name="Guy J."/>
            <person name="Iotti M."/>
            <person name="Le Tacon F."/>
            <person name="Lindquist E.A."/>
            <person name="Lipzen A."/>
            <person name="Malagnac F."/>
            <person name="Mello A."/>
            <person name="Molinier V."/>
            <person name="Miyauchi S."/>
            <person name="Poulain J."/>
            <person name="Riccioni C."/>
            <person name="Rubini A."/>
            <person name="Sitrit Y."/>
            <person name="Splivallo R."/>
            <person name="Traeger S."/>
            <person name="Wang M."/>
            <person name="Zifcakova L."/>
            <person name="Wipf D."/>
            <person name="Zambonelli A."/>
            <person name="Paolocci F."/>
            <person name="Nowrousian M."/>
            <person name="Ottonello S."/>
            <person name="Baldrian P."/>
            <person name="Spatafora J.W."/>
            <person name="Henrissat B."/>
            <person name="Nagy L.G."/>
            <person name="Aury J.M."/>
            <person name="Wincker P."/>
            <person name="Grigoriev I.V."/>
            <person name="Bonfante P."/>
            <person name="Martin F.M."/>
        </authorList>
    </citation>
    <scope>NUCLEOTIDE SEQUENCE [LARGE SCALE GENOMIC DNA]</scope>
    <source>
        <strain evidence="2 3">RN42</strain>
    </source>
</reference>
<evidence type="ECO:0000256" key="1">
    <source>
        <dbReference type="SAM" id="MobiDB-lite"/>
    </source>
</evidence>
<organism evidence="2 3">
    <name type="scientific">Ascobolus immersus RN42</name>
    <dbReference type="NCBI Taxonomy" id="1160509"/>
    <lineage>
        <taxon>Eukaryota</taxon>
        <taxon>Fungi</taxon>
        <taxon>Dikarya</taxon>
        <taxon>Ascomycota</taxon>
        <taxon>Pezizomycotina</taxon>
        <taxon>Pezizomycetes</taxon>
        <taxon>Pezizales</taxon>
        <taxon>Ascobolaceae</taxon>
        <taxon>Ascobolus</taxon>
    </lineage>
</organism>
<dbReference type="Proteomes" id="UP000275078">
    <property type="component" value="Unassembled WGS sequence"/>
</dbReference>
<dbReference type="EMBL" id="ML119645">
    <property type="protein sequence ID" value="RPA87905.1"/>
    <property type="molecule type" value="Genomic_DNA"/>
</dbReference>
<protein>
    <submittedName>
        <fullName evidence="2">Uncharacterized protein</fullName>
    </submittedName>
</protein>
<proteinExistence type="predicted"/>
<name>A0A3N4IQA6_ASCIM</name>
<sequence length="428" mass="48923">MAESDPCSSAYSGQNELQKRIFGSRLRERILACRAGLIGLVGARTSDEYDPNDNGYDTDPEDPGEECEDAPGGLLWASAEFVKFCKGNTEYPQRGGEFPASRALQNAIRDFFSGWSSSQIRCHELAYSLDGINSHFLEDVVLQWSEDFMPLSRLAPIVEECFLFYIYILMPSYIRRLNEELGRNPQSTLQPEQKTWRNFATDSEFLRQWIKFFDNGLAAREKAKLLRNEQIHIMEAYVRSRLWAMWKDILAGEDVSRTYIMVEKSPYTRIGKSLFAPGLDYMVAIRSERLETLLLRYLQDDEVNLGVLEGLDAAEATFCKSRVDCRLQLDAISRSLRSSTDWAGMEETDWKGLKERVSGLQRKVVPMKCLAASRVLNLEKKFRNELAKIATLSFRILDRGVDSERADRMMYSSLTAMAIEFALLCSKI</sequence>
<accession>A0A3N4IQA6</accession>